<feature type="compositionally biased region" description="Polar residues" evidence="1">
    <location>
        <begin position="129"/>
        <end position="138"/>
    </location>
</feature>
<evidence type="ECO:0000256" key="1">
    <source>
        <dbReference type="SAM" id="MobiDB-lite"/>
    </source>
</evidence>
<reference evidence="2" key="1">
    <citation type="journal article" date="2021" name="Mol. Ecol. Resour.">
        <title>Apolygus lucorum genome provides insights into omnivorousness and mesophyll feeding.</title>
        <authorList>
            <person name="Liu Y."/>
            <person name="Liu H."/>
            <person name="Wang H."/>
            <person name="Huang T."/>
            <person name="Liu B."/>
            <person name="Yang B."/>
            <person name="Yin L."/>
            <person name="Li B."/>
            <person name="Zhang Y."/>
            <person name="Zhang S."/>
            <person name="Jiang F."/>
            <person name="Zhang X."/>
            <person name="Ren Y."/>
            <person name="Wang B."/>
            <person name="Wang S."/>
            <person name="Lu Y."/>
            <person name="Wu K."/>
            <person name="Fan W."/>
            <person name="Wang G."/>
        </authorList>
    </citation>
    <scope>NUCLEOTIDE SEQUENCE</scope>
    <source>
        <strain evidence="2">12Hb</strain>
    </source>
</reference>
<dbReference type="Proteomes" id="UP000466442">
    <property type="component" value="Unassembled WGS sequence"/>
</dbReference>
<dbReference type="EMBL" id="WIXP02000007">
    <property type="protein sequence ID" value="KAF6208095.1"/>
    <property type="molecule type" value="Genomic_DNA"/>
</dbReference>
<organism evidence="2 3">
    <name type="scientific">Apolygus lucorum</name>
    <name type="common">Small green plant bug</name>
    <name type="synonym">Lygocoris lucorum</name>
    <dbReference type="NCBI Taxonomy" id="248454"/>
    <lineage>
        <taxon>Eukaryota</taxon>
        <taxon>Metazoa</taxon>
        <taxon>Ecdysozoa</taxon>
        <taxon>Arthropoda</taxon>
        <taxon>Hexapoda</taxon>
        <taxon>Insecta</taxon>
        <taxon>Pterygota</taxon>
        <taxon>Neoptera</taxon>
        <taxon>Paraneoptera</taxon>
        <taxon>Hemiptera</taxon>
        <taxon>Heteroptera</taxon>
        <taxon>Panheteroptera</taxon>
        <taxon>Cimicomorpha</taxon>
        <taxon>Miridae</taxon>
        <taxon>Mirini</taxon>
        <taxon>Apolygus</taxon>
    </lineage>
</organism>
<name>A0A8S9XKJ0_APOLU</name>
<proteinExistence type="predicted"/>
<feature type="region of interest" description="Disordered" evidence="1">
    <location>
        <begin position="117"/>
        <end position="163"/>
    </location>
</feature>
<gene>
    <name evidence="2" type="ORF">GE061_016545</name>
</gene>
<protein>
    <submittedName>
        <fullName evidence="2">Uncharacterized protein</fullName>
    </submittedName>
</protein>
<comment type="caution">
    <text evidence="2">The sequence shown here is derived from an EMBL/GenBank/DDBJ whole genome shotgun (WGS) entry which is preliminary data.</text>
</comment>
<accession>A0A8S9XKJ0</accession>
<dbReference type="OrthoDB" id="6626702at2759"/>
<evidence type="ECO:0000313" key="3">
    <source>
        <dbReference type="Proteomes" id="UP000466442"/>
    </source>
</evidence>
<sequence length="163" mass="19242">MPRTRSLQEGERIRTNFFSNNSTIWKFGVITKKLGQLHYIVELDNGRRVKRHIDQIQRSQVPDPQLMTPSEEQIEVQSNSGHYELDLVQHQTPERTECLHPNLVQYELDPRRYAERPENMCSNAPPRTLENSPETDTQPLPPQVRRSSRNRRPPCYLQDYVLH</sequence>
<dbReference type="AlphaFoldDB" id="A0A8S9XKJ0"/>
<keyword evidence="3" id="KW-1185">Reference proteome</keyword>
<evidence type="ECO:0000313" key="2">
    <source>
        <dbReference type="EMBL" id="KAF6208095.1"/>
    </source>
</evidence>